<evidence type="ECO:0000313" key="2">
    <source>
        <dbReference type="Proteomes" id="UP001201549"/>
    </source>
</evidence>
<dbReference type="RefSeq" id="WP_238898166.1">
    <property type="nucleotide sequence ID" value="NZ_JAKOGG010000019.1"/>
</dbReference>
<dbReference type="Gene3D" id="3.80.10.10">
    <property type="entry name" value="Ribonuclease Inhibitor"/>
    <property type="match status" value="1"/>
</dbReference>
<gene>
    <name evidence="1" type="ORF">L9G74_18055</name>
</gene>
<name>A0ABT2FPU8_9GAMM</name>
<protein>
    <recommendedName>
        <fullName evidence="3">Leucine-rich repeat domain-containing protein</fullName>
    </recommendedName>
</protein>
<organism evidence="1 2">
    <name type="scientific">Shewanella electrica</name>
    <dbReference type="NCBI Taxonomy" id="515560"/>
    <lineage>
        <taxon>Bacteria</taxon>
        <taxon>Pseudomonadati</taxon>
        <taxon>Pseudomonadota</taxon>
        <taxon>Gammaproteobacteria</taxon>
        <taxon>Alteromonadales</taxon>
        <taxon>Shewanellaceae</taxon>
        <taxon>Shewanella</taxon>
    </lineage>
</organism>
<sequence length="264" mass="28587">MDQLATLISALPAEQRSYHSYTAKSRTCSFGIPSSATESGQPLLTLPSDCSDFEFAMGEQGLALVRAYAASAFPAQTENLLIGDSSYNPQMGRQDLRPLIDAIKHTPFPKLKQLYLGEYLLFVNGPGATCPLGDVTPILQHAPQLAELSLVGNFSLSQALNFPELTELDIQLDDCNSNINGGPISNDTLAALLSSPMPKLTTLCLDLEIDPAVEYNLPTCFFQGDLLPALSRLEIAGQFAEGEVERLATSPLCRRDGFKLFIDD</sequence>
<comment type="caution">
    <text evidence="1">The sequence shown here is derived from an EMBL/GenBank/DDBJ whole genome shotgun (WGS) entry which is preliminary data.</text>
</comment>
<dbReference type="InterPro" id="IPR032675">
    <property type="entry name" value="LRR_dom_sf"/>
</dbReference>
<accession>A0ABT2FPU8</accession>
<evidence type="ECO:0000313" key="1">
    <source>
        <dbReference type="EMBL" id="MCS4558348.1"/>
    </source>
</evidence>
<dbReference type="Proteomes" id="UP001201549">
    <property type="component" value="Unassembled WGS sequence"/>
</dbReference>
<proteinExistence type="predicted"/>
<evidence type="ECO:0008006" key="3">
    <source>
        <dbReference type="Google" id="ProtNLM"/>
    </source>
</evidence>
<dbReference type="SUPFAM" id="SSF52047">
    <property type="entry name" value="RNI-like"/>
    <property type="match status" value="1"/>
</dbReference>
<dbReference type="EMBL" id="JAKOGG010000019">
    <property type="protein sequence ID" value="MCS4558348.1"/>
    <property type="molecule type" value="Genomic_DNA"/>
</dbReference>
<reference evidence="2" key="1">
    <citation type="submission" date="2023-07" db="EMBL/GenBank/DDBJ databases">
        <title>Shewanella mangrovi sp. nov., an acetaldehyde- degrading bacterium isolated from mangrove sediment.</title>
        <authorList>
            <person name="Liu Y."/>
        </authorList>
    </citation>
    <scope>NUCLEOTIDE SEQUENCE [LARGE SCALE GENOMIC DNA]</scope>
    <source>
        <strain evidence="2">C32</strain>
    </source>
</reference>
<keyword evidence="2" id="KW-1185">Reference proteome</keyword>